<name>X1NP35_9ZZZZ</name>
<dbReference type="EMBL" id="BARV01024305">
    <property type="protein sequence ID" value="GAI45802.1"/>
    <property type="molecule type" value="Genomic_DNA"/>
</dbReference>
<evidence type="ECO:0000313" key="1">
    <source>
        <dbReference type="EMBL" id="GAI45802.1"/>
    </source>
</evidence>
<reference evidence="1" key="1">
    <citation type="journal article" date="2014" name="Front. Microbiol.">
        <title>High frequency of phylogenetically diverse reductive dehalogenase-homologous genes in deep subseafloor sedimentary metagenomes.</title>
        <authorList>
            <person name="Kawai M."/>
            <person name="Futagami T."/>
            <person name="Toyoda A."/>
            <person name="Takaki Y."/>
            <person name="Nishi S."/>
            <person name="Hori S."/>
            <person name="Arai W."/>
            <person name="Tsubouchi T."/>
            <person name="Morono Y."/>
            <person name="Uchiyama I."/>
            <person name="Ito T."/>
            <person name="Fujiyama A."/>
            <person name="Inagaki F."/>
            <person name="Takami H."/>
        </authorList>
    </citation>
    <scope>NUCLEOTIDE SEQUENCE</scope>
    <source>
        <strain evidence="1">Expedition CK06-06</strain>
    </source>
</reference>
<protein>
    <submittedName>
        <fullName evidence="1">Uncharacterized protein</fullName>
    </submittedName>
</protein>
<organism evidence="1">
    <name type="scientific">marine sediment metagenome</name>
    <dbReference type="NCBI Taxonomy" id="412755"/>
    <lineage>
        <taxon>unclassified sequences</taxon>
        <taxon>metagenomes</taxon>
        <taxon>ecological metagenomes</taxon>
    </lineage>
</organism>
<proteinExistence type="predicted"/>
<dbReference type="AlphaFoldDB" id="X1NP35"/>
<gene>
    <name evidence="1" type="ORF">S06H3_39696</name>
</gene>
<sequence length="119" mass="13549">MSKIRREWGRCAVCGQTTWLYQVEGLTVRGRCLQCWMDAADAGIISGREAMEQIAEDERISSIESMLNSLIQRLPDLEHRLSVLERSSGTLESPPTGISHNYLNRVISEARHDYKKWVG</sequence>
<comment type="caution">
    <text evidence="1">The sequence shown here is derived from an EMBL/GenBank/DDBJ whole genome shotgun (WGS) entry which is preliminary data.</text>
</comment>
<accession>X1NP35</accession>